<reference evidence="1 3" key="2">
    <citation type="submission" date="2018-11" db="EMBL/GenBank/DDBJ databases">
        <authorList>
            <consortium name="Pathogen Informatics"/>
        </authorList>
    </citation>
    <scope>NUCLEOTIDE SEQUENCE [LARGE SCALE GENOMIC DNA]</scope>
</reference>
<evidence type="ECO:0000313" key="5">
    <source>
        <dbReference type="WBParaSite" id="ASIM_0000215801-mRNA-1"/>
    </source>
</evidence>
<protein>
    <submittedName>
        <fullName evidence="4 5">Breast cancer type 1 susceptibility protein homolog</fullName>
    </submittedName>
</protein>
<evidence type="ECO:0000313" key="4">
    <source>
        <dbReference type="WBParaSite" id="ASIM_0000113601-mRNA-1"/>
    </source>
</evidence>
<name>A0A0M3J3P5_ANISI</name>
<dbReference type="WBParaSite" id="ASIM_0000215801-mRNA-1">
    <property type="protein sequence ID" value="ASIM_0000215801-mRNA-1"/>
    <property type="gene ID" value="ASIM_0000215801"/>
</dbReference>
<dbReference type="OrthoDB" id="21085at2759"/>
<dbReference type="EMBL" id="UYRR01000941">
    <property type="protein sequence ID" value="VDK18338.1"/>
    <property type="molecule type" value="Genomic_DNA"/>
</dbReference>
<reference evidence="4 5" key="1">
    <citation type="submission" date="2017-02" db="UniProtKB">
        <authorList>
            <consortium name="WormBaseParasite"/>
        </authorList>
    </citation>
    <scope>IDENTIFICATION</scope>
</reference>
<dbReference type="EMBL" id="UYRR01002504">
    <property type="protein sequence ID" value="VDK19557.1"/>
    <property type="molecule type" value="Genomic_DNA"/>
</dbReference>
<evidence type="ECO:0000313" key="1">
    <source>
        <dbReference type="EMBL" id="VDK18338.1"/>
    </source>
</evidence>
<dbReference type="WBParaSite" id="ASIM_0000113601-mRNA-1">
    <property type="protein sequence ID" value="ASIM_0000113601-mRNA-1"/>
    <property type="gene ID" value="ASIM_0000113601"/>
</dbReference>
<keyword evidence="3" id="KW-1185">Reference proteome</keyword>
<organism evidence="5">
    <name type="scientific">Anisakis simplex</name>
    <name type="common">Herring worm</name>
    <dbReference type="NCBI Taxonomy" id="6269"/>
    <lineage>
        <taxon>Eukaryota</taxon>
        <taxon>Metazoa</taxon>
        <taxon>Ecdysozoa</taxon>
        <taxon>Nematoda</taxon>
        <taxon>Chromadorea</taxon>
        <taxon>Rhabditida</taxon>
        <taxon>Spirurina</taxon>
        <taxon>Ascaridomorpha</taxon>
        <taxon>Ascaridoidea</taxon>
        <taxon>Anisakidae</taxon>
        <taxon>Anisakis</taxon>
        <taxon>Anisakis simplex complex</taxon>
    </lineage>
</organism>
<proteinExistence type="predicted"/>
<dbReference type="AlphaFoldDB" id="A0A0M3J3P5"/>
<evidence type="ECO:0000313" key="2">
    <source>
        <dbReference type="EMBL" id="VDK19557.1"/>
    </source>
</evidence>
<gene>
    <name evidence="1" type="ORF">ASIM_LOCUS1026</name>
    <name evidence="2" type="ORF">ASIM_LOCUS2028</name>
</gene>
<evidence type="ECO:0000313" key="3">
    <source>
        <dbReference type="Proteomes" id="UP000267096"/>
    </source>
</evidence>
<sequence length="177" mass="18840">MNGIRGSPTMGPSRRISPKFSANVCRPNAVDSNKFSISLKPHSSGYVPKGQHRLSVPDLAELAYGKMGATNAMMAHGGVASSAKALTSKLGRSPGTGELQAITEGLVTPVVRRKQYLREIPVQVTTSPNQPVSPSQSAKRSFIPCERSGKNVNQITKDSGVGTTVLNEHGFTKRLVK</sequence>
<accession>A0A0M3J3P5</accession>
<dbReference type="Proteomes" id="UP000267096">
    <property type="component" value="Unassembled WGS sequence"/>
</dbReference>